<keyword evidence="6" id="KW-0902">Two-component regulatory system</keyword>
<dbReference type="SUPFAM" id="SSF55874">
    <property type="entry name" value="ATPase domain of HSP90 chaperone/DNA topoisomerase II/histidine kinase"/>
    <property type="match status" value="1"/>
</dbReference>
<protein>
    <recommendedName>
        <fullName evidence="2">histidine kinase</fullName>
        <ecNumber evidence="2">2.7.13.3</ecNumber>
    </recommendedName>
</protein>
<dbReference type="Gene3D" id="1.10.287.130">
    <property type="match status" value="1"/>
</dbReference>
<dbReference type="Pfam" id="PF08448">
    <property type="entry name" value="PAS_4"/>
    <property type="match status" value="2"/>
</dbReference>
<dbReference type="PROSITE" id="PS50109">
    <property type="entry name" value="HIS_KIN"/>
    <property type="match status" value="1"/>
</dbReference>
<dbReference type="InterPro" id="IPR000700">
    <property type="entry name" value="PAS-assoc_C"/>
</dbReference>
<reference evidence="14 15" key="1">
    <citation type="submission" date="2019-02" db="EMBL/GenBank/DDBJ databases">
        <title>Deep-cultivation of Planctomycetes and their phenomic and genomic characterization uncovers novel biology.</title>
        <authorList>
            <person name="Wiegand S."/>
            <person name="Jogler M."/>
            <person name="Boedeker C."/>
            <person name="Pinto D."/>
            <person name="Vollmers J."/>
            <person name="Rivas-Marin E."/>
            <person name="Kohn T."/>
            <person name="Peeters S.H."/>
            <person name="Heuer A."/>
            <person name="Rast P."/>
            <person name="Oberbeckmann S."/>
            <person name="Bunk B."/>
            <person name="Jeske O."/>
            <person name="Meyerdierks A."/>
            <person name="Storesund J.E."/>
            <person name="Kallscheuer N."/>
            <person name="Luecker S."/>
            <person name="Lage O.M."/>
            <person name="Pohl T."/>
            <person name="Merkel B.J."/>
            <person name="Hornburger P."/>
            <person name="Mueller R.-W."/>
            <person name="Bruemmer F."/>
            <person name="Labrenz M."/>
            <person name="Spormann A.M."/>
            <person name="Op den Camp H."/>
            <person name="Overmann J."/>
            <person name="Amann R."/>
            <person name="Jetten M.S.M."/>
            <person name="Mascher T."/>
            <person name="Medema M.H."/>
            <person name="Devos D.P."/>
            <person name="Kaster A.-K."/>
            <person name="Ovreas L."/>
            <person name="Rohde M."/>
            <person name="Galperin M.Y."/>
            <person name="Jogler C."/>
        </authorList>
    </citation>
    <scope>NUCLEOTIDE SEQUENCE [LARGE SCALE GENOMIC DNA]</scope>
    <source>
        <strain evidence="14 15">CA12</strain>
    </source>
</reference>
<dbReference type="OrthoDB" id="3272385at2"/>
<dbReference type="Gene3D" id="3.30.450.20">
    <property type="entry name" value="PAS domain"/>
    <property type="match status" value="6"/>
</dbReference>
<dbReference type="SUPFAM" id="SSF47384">
    <property type="entry name" value="Homodimeric domain of signal transducing histidine kinase"/>
    <property type="match status" value="1"/>
</dbReference>
<dbReference type="PROSITE" id="PS50110">
    <property type="entry name" value="RESPONSE_REGULATORY"/>
    <property type="match status" value="1"/>
</dbReference>
<dbReference type="PROSITE" id="PS50113">
    <property type="entry name" value="PAC"/>
    <property type="match status" value="5"/>
</dbReference>
<gene>
    <name evidence="14" type="primary">luxQ_4</name>
    <name evidence="14" type="ORF">CA12_27640</name>
</gene>
<dbReference type="PANTHER" id="PTHR43304:SF1">
    <property type="entry name" value="PAC DOMAIN-CONTAINING PROTEIN"/>
    <property type="match status" value="1"/>
</dbReference>
<dbReference type="SMART" id="SM00387">
    <property type="entry name" value="HATPase_c"/>
    <property type="match status" value="1"/>
</dbReference>
<dbReference type="Gene3D" id="3.30.565.10">
    <property type="entry name" value="Histidine kinase-like ATPase, C-terminal domain"/>
    <property type="match status" value="1"/>
</dbReference>
<feature type="region of interest" description="Disordered" evidence="9">
    <location>
        <begin position="1360"/>
        <end position="1380"/>
    </location>
</feature>
<feature type="domain" description="PAC" evidence="13">
    <location>
        <begin position="1063"/>
        <end position="1115"/>
    </location>
</feature>
<dbReference type="CDD" id="cd17580">
    <property type="entry name" value="REC_2_DhkD-like"/>
    <property type="match status" value="1"/>
</dbReference>
<feature type="modified residue" description="4-aspartylphosphate" evidence="8">
    <location>
        <position position="1435"/>
    </location>
</feature>
<feature type="domain" description="PAC" evidence="13">
    <location>
        <begin position="642"/>
        <end position="694"/>
    </location>
</feature>
<sequence length="1509" mass="166990">MSDVNPDDLLRVTLASIGDALVTTDATGGVTYLNPIAEDLTGWTLADARGRPLAEIFRIVNEYSRAPVDSPADRALREGVVVGLANHTVLISRDGTERPIDDSAAPIRDSRGTIVGVVLVFRDVTERRQREQDLKASEARKAAVLDAALDGIVSIDHAGLVLEFNPAAEQMFGHTADHARGQELAELIVPPAFRDAHRRGIARYLETGEGPVLNRRVELSAVRADGTEFPVEVSIVPIAGDGPPTFTGYIRDITERKRAEQDEAERVRLTALRADMAEALVTAGPLPDVLRRCCAAFVEYLGVAFARVWVVDEEPRADGGSGMLVLKAGAGIETPLDEAHARVRLGELKIGRIARDRRPLLTNDLPNDPNVTDPGWARREGIIAFAGFPLLVEDRCVGVLGVFGRQPLTDAVLTDLAPLAEQVAGLIDRKRVEGALRESELRYRMVGEAANDAIWDWEFATDRVTWNEGVRTRFGYAADQVGPEADWWVEQIHPDDRDRVAHGIHAVIDGETGGDNWQDEYRFRRADGGYATVFDRGRVVREDGRAVRMVGSMFDLTERKRAEETVRRSERRFRAAVESVGDIVWTNNAHGEMEGEQPGWGAFTGQTVEQYQGFGWADAVHPEDAQSTVDAWSKAVAERREFHFEHRVRRRDGQWRLCTIRAVPVLDEAGEIAEWVGVHADVTEQRRDERRRKFLADLTAATQPLTDPDEVTAITARLLAQHLDADRCAYAEVEGGPAAEATLVITGDHVRGVPSMVGRWPVAAFGAACVQAFEAGESYVVADAEADPRLESDDRPAYRAADVRSAVSVPLHKGGRFTAAMAVHQATPREWTAEEVELVETVVDRCWEALERARTTRRLAESEARYRSLFESMDEGFCLVEVLFDADDRPEDYRILQMNPAFRKHTGLGSVVGQTTREFAPDLEPFWRETYGQVARTGKPVRFVNHAAALGDRWFEVHAYRPGGPDTGQVAILFKDVSERRRIEAARREAEEKFRLMADSIPQLAWMARPDGHIFWYNRRWYEYTGTTFAQMEGRGWQSVHDPQVLPDVLERFKGSLSAGDAFDMVFPLRGKDGVFRPFLTRMNPLRGEDGGIRFWFGTNTDVSEQERTQAELRTVAARLSEADRRKDEFLATLAHELRNPLAPIRSGLEVLRLSGDAPDAIAAVRETMERQTRQMTRLIDDLLDVSRITRGKLQLRRARVELAEVVRSAVEAVRPALDEARHEFTLSLPEDPVPLDADAARLAQVFSNLLGNAIKYTPPGGRLSLVATVAPESGGKESKGAGEVVVSVRDNGLGIPAEKHDSIFGMFNQLDRDGGEEGYAGLGIGLTMVKSLVELHGGEVSVHSGGAGRGSEFRVRLPLPEPTPLRRPETGQDEAEGHAVGRKHRVLVVDDNRAAARMLGLVVKMLGHEVRTAHDGLEAVSVAAEFRPALVLMDLGMPNLNGYEAARRIRDEPWGSDMMLAALTGWGQQEDRRRTAEAGFDRHLVKPAEPAALRELFAALDDDQPPES</sequence>
<name>A0A517PBB6_9PLAN</name>
<comment type="catalytic activity">
    <reaction evidence="1">
        <text>ATP + protein L-histidine = ADP + protein N-phospho-L-histidine.</text>
        <dbReference type="EC" id="2.7.13.3"/>
    </reaction>
</comment>
<evidence type="ECO:0000256" key="8">
    <source>
        <dbReference type="PROSITE-ProRule" id="PRU00169"/>
    </source>
</evidence>
<dbReference type="RefSeq" id="WP_145359544.1">
    <property type="nucleotide sequence ID" value="NZ_CP036265.1"/>
</dbReference>
<feature type="domain" description="PAC" evidence="13">
    <location>
        <begin position="215"/>
        <end position="265"/>
    </location>
</feature>
<dbReference type="SMART" id="SM00065">
    <property type="entry name" value="GAF"/>
    <property type="match status" value="2"/>
</dbReference>
<dbReference type="Pfam" id="PF13188">
    <property type="entry name" value="PAS_8"/>
    <property type="match status" value="1"/>
</dbReference>
<dbReference type="InterPro" id="IPR036890">
    <property type="entry name" value="HATPase_C_sf"/>
</dbReference>
<dbReference type="Pfam" id="PF08447">
    <property type="entry name" value="PAS_3"/>
    <property type="match status" value="2"/>
</dbReference>
<dbReference type="CDD" id="cd00130">
    <property type="entry name" value="PAS"/>
    <property type="match status" value="5"/>
</dbReference>
<dbReference type="PRINTS" id="PR00344">
    <property type="entry name" value="BCTRLSENSOR"/>
</dbReference>
<dbReference type="SUPFAM" id="SSF55781">
    <property type="entry name" value="GAF domain-like"/>
    <property type="match status" value="2"/>
</dbReference>
<dbReference type="InterPro" id="IPR003018">
    <property type="entry name" value="GAF"/>
</dbReference>
<evidence type="ECO:0000256" key="2">
    <source>
        <dbReference type="ARBA" id="ARBA00012438"/>
    </source>
</evidence>
<feature type="domain" description="PAS" evidence="12">
    <location>
        <begin position="569"/>
        <end position="639"/>
    </location>
</feature>
<dbReference type="InterPro" id="IPR013656">
    <property type="entry name" value="PAS_4"/>
</dbReference>
<evidence type="ECO:0000256" key="5">
    <source>
        <dbReference type="ARBA" id="ARBA00022777"/>
    </source>
</evidence>
<dbReference type="InterPro" id="IPR003594">
    <property type="entry name" value="HATPase_dom"/>
</dbReference>
<dbReference type="SMART" id="SM00388">
    <property type="entry name" value="HisKA"/>
    <property type="match status" value="1"/>
</dbReference>
<evidence type="ECO:0000313" key="15">
    <source>
        <dbReference type="Proteomes" id="UP000318741"/>
    </source>
</evidence>
<evidence type="ECO:0000259" key="10">
    <source>
        <dbReference type="PROSITE" id="PS50109"/>
    </source>
</evidence>
<evidence type="ECO:0000259" key="12">
    <source>
        <dbReference type="PROSITE" id="PS50112"/>
    </source>
</evidence>
<dbReference type="Pfam" id="PF01590">
    <property type="entry name" value="GAF"/>
    <property type="match status" value="1"/>
</dbReference>
<dbReference type="EMBL" id="CP036265">
    <property type="protein sequence ID" value="QDT16658.1"/>
    <property type="molecule type" value="Genomic_DNA"/>
</dbReference>
<evidence type="ECO:0000259" key="13">
    <source>
        <dbReference type="PROSITE" id="PS50113"/>
    </source>
</evidence>
<proteinExistence type="predicted"/>
<evidence type="ECO:0000256" key="7">
    <source>
        <dbReference type="ARBA" id="ARBA00023136"/>
    </source>
</evidence>
<evidence type="ECO:0000256" key="4">
    <source>
        <dbReference type="ARBA" id="ARBA00022679"/>
    </source>
</evidence>
<dbReference type="CDD" id="cd00082">
    <property type="entry name" value="HisKA"/>
    <property type="match status" value="1"/>
</dbReference>
<dbReference type="Pfam" id="PF13185">
    <property type="entry name" value="GAF_2"/>
    <property type="match status" value="1"/>
</dbReference>
<dbReference type="InterPro" id="IPR003661">
    <property type="entry name" value="HisK_dim/P_dom"/>
</dbReference>
<dbReference type="InterPro" id="IPR029016">
    <property type="entry name" value="GAF-like_dom_sf"/>
</dbReference>
<dbReference type="Gene3D" id="3.30.450.40">
    <property type="match status" value="2"/>
</dbReference>
<dbReference type="Pfam" id="PF00072">
    <property type="entry name" value="Response_reg"/>
    <property type="match status" value="1"/>
</dbReference>
<dbReference type="SMART" id="SM00091">
    <property type="entry name" value="PAS"/>
    <property type="match status" value="6"/>
</dbReference>
<evidence type="ECO:0000256" key="3">
    <source>
        <dbReference type="ARBA" id="ARBA00022553"/>
    </source>
</evidence>
<dbReference type="FunFam" id="3.30.565.10:FF:000006">
    <property type="entry name" value="Sensor histidine kinase WalK"/>
    <property type="match status" value="1"/>
</dbReference>
<evidence type="ECO:0000256" key="6">
    <source>
        <dbReference type="ARBA" id="ARBA00023012"/>
    </source>
</evidence>
<dbReference type="InterPro" id="IPR001789">
    <property type="entry name" value="Sig_transdc_resp-reg_receiver"/>
</dbReference>
<keyword evidence="4 14" id="KW-0808">Transferase</keyword>
<dbReference type="InterPro" id="IPR001610">
    <property type="entry name" value="PAC"/>
</dbReference>
<dbReference type="SUPFAM" id="SSF52172">
    <property type="entry name" value="CheY-like"/>
    <property type="match status" value="1"/>
</dbReference>
<feature type="domain" description="PAS" evidence="12">
    <location>
        <begin position="990"/>
        <end position="1060"/>
    </location>
</feature>
<dbReference type="EC" id="2.7.13.3" evidence="2"/>
<dbReference type="PANTHER" id="PTHR43304">
    <property type="entry name" value="PHYTOCHROME-LIKE PROTEIN CPH1"/>
    <property type="match status" value="1"/>
</dbReference>
<dbReference type="InterPro" id="IPR035965">
    <property type="entry name" value="PAS-like_dom_sf"/>
</dbReference>
<dbReference type="InterPro" id="IPR013655">
    <property type="entry name" value="PAS_fold_3"/>
</dbReference>
<dbReference type="InterPro" id="IPR011006">
    <property type="entry name" value="CheY-like_superfamily"/>
</dbReference>
<keyword evidence="7" id="KW-0472">Membrane</keyword>
<dbReference type="NCBIfam" id="TIGR00229">
    <property type="entry name" value="sensory_box"/>
    <property type="match status" value="5"/>
</dbReference>
<dbReference type="SMART" id="SM00448">
    <property type="entry name" value="REC"/>
    <property type="match status" value="1"/>
</dbReference>
<feature type="domain" description="Histidine kinase" evidence="10">
    <location>
        <begin position="1133"/>
        <end position="1362"/>
    </location>
</feature>
<dbReference type="Pfam" id="PF13426">
    <property type="entry name" value="PAS_9"/>
    <property type="match status" value="1"/>
</dbReference>
<feature type="domain" description="PAS" evidence="12">
    <location>
        <begin position="137"/>
        <end position="208"/>
    </location>
</feature>
<organism evidence="14 15">
    <name type="scientific">Alienimonas californiensis</name>
    <dbReference type="NCBI Taxonomy" id="2527989"/>
    <lineage>
        <taxon>Bacteria</taxon>
        <taxon>Pseudomonadati</taxon>
        <taxon>Planctomycetota</taxon>
        <taxon>Planctomycetia</taxon>
        <taxon>Planctomycetales</taxon>
        <taxon>Planctomycetaceae</taxon>
        <taxon>Alienimonas</taxon>
    </lineage>
</organism>
<dbReference type="PROSITE" id="PS50112">
    <property type="entry name" value="PAS"/>
    <property type="match status" value="5"/>
</dbReference>
<dbReference type="InterPro" id="IPR005467">
    <property type="entry name" value="His_kinase_dom"/>
</dbReference>
<keyword evidence="15" id="KW-1185">Reference proteome</keyword>
<evidence type="ECO:0000256" key="9">
    <source>
        <dbReference type="SAM" id="MobiDB-lite"/>
    </source>
</evidence>
<feature type="domain" description="Response regulatory" evidence="11">
    <location>
        <begin position="1386"/>
        <end position="1502"/>
    </location>
</feature>
<evidence type="ECO:0000259" key="11">
    <source>
        <dbReference type="PROSITE" id="PS50110"/>
    </source>
</evidence>
<dbReference type="KEGG" id="acaf:CA12_27640"/>
<dbReference type="InterPro" id="IPR052162">
    <property type="entry name" value="Sensor_kinase/Photoreceptor"/>
</dbReference>
<feature type="domain" description="PAS" evidence="12">
    <location>
        <begin position="439"/>
        <end position="511"/>
    </location>
</feature>
<keyword evidence="5 14" id="KW-0418">Kinase</keyword>
<feature type="domain" description="PAC" evidence="13">
    <location>
        <begin position="517"/>
        <end position="568"/>
    </location>
</feature>
<dbReference type="FunFam" id="3.30.450.20:FF:000099">
    <property type="entry name" value="Sensory box sensor histidine kinase"/>
    <property type="match status" value="2"/>
</dbReference>
<dbReference type="CDD" id="cd00075">
    <property type="entry name" value="HATPase"/>
    <property type="match status" value="1"/>
</dbReference>
<dbReference type="InterPro" id="IPR004358">
    <property type="entry name" value="Sig_transdc_His_kin-like_C"/>
</dbReference>
<evidence type="ECO:0000313" key="14">
    <source>
        <dbReference type="EMBL" id="QDT16658.1"/>
    </source>
</evidence>
<feature type="domain" description="PAS" evidence="12">
    <location>
        <begin position="6"/>
        <end position="79"/>
    </location>
</feature>
<dbReference type="Gene3D" id="3.40.50.2300">
    <property type="match status" value="1"/>
</dbReference>
<feature type="domain" description="PAC" evidence="13">
    <location>
        <begin position="84"/>
        <end position="136"/>
    </location>
</feature>
<feature type="compositionally biased region" description="Basic and acidic residues" evidence="9">
    <location>
        <begin position="1365"/>
        <end position="1380"/>
    </location>
</feature>
<dbReference type="Pfam" id="PF00512">
    <property type="entry name" value="HisKA"/>
    <property type="match status" value="1"/>
</dbReference>
<dbReference type="Pfam" id="PF02518">
    <property type="entry name" value="HATPase_c"/>
    <property type="match status" value="1"/>
</dbReference>
<evidence type="ECO:0000256" key="1">
    <source>
        <dbReference type="ARBA" id="ARBA00000085"/>
    </source>
</evidence>
<dbReference type="FunFam" id="1.10.287.130:FF:000001">
    <property type="entry name" value="Two-component sensor histidine kinase"/>
    <property type="match status" value="1"/>
</dbReference>
<accession>A0A517PBB6</accession>
<keyword evidence="3 8" id="KW-0597">Phosphoprotein</keyword>
<dbReference type="SUPFAM" id="SSF55785">
    <property type="entry name" value="PYP-like sensor domain (PAS domain)"/>
    <property type="match status" value="6"/>
</dbReference>
<dbReference type="SMART" id="SM00086">
    <property type="entry name" value="PAC"/>
    <property type="match status" value="5"/>
</dbReference>
<dbReference type="InterPro" id="IPR000014">
    <property type="entry name" value="PAS"/>
</dbReference>
<dbReference type="Proteomes" id="UP000318741">
    <property type="component" value="Chromosome"/>
</dbReference>
<dbReference type="InterPro" id="IPR036097">
    <property type="entry name" value="HisK_dim/P_sf"/>
</dbReference>
<dbReference type="GO" id="GO:0000155">
    <property type="term" value="F:phosphorelay sensor kinase activity"/>
    <property type="evidence" value="ECO:0007669"/>
    <property type="project" value="InterPro"/>
</dbReference>